<dbReference type="Pfam" id="PF00961">
    <property type="entry name" value="LAGLIDADG_1"/>
    <property type="match status" value="2"/>
</dbReference>
<evidence type="ECO:0000313" key="2">
    <source>
        <dbReference type="EMBL" id="AVP25173.1"/>
    </source>
</evidence>
<name>A0A2P1M530_9LECA</name>
<dbReference type="InterPro" id="IPR051289">
    <property type="entry name" value="LAGLIDADG_Endonuclease"/>
</dbReference>
<dbReference type="InterPro" id="IPR027434">
    <property type="entry name" value="Homing_endonucl"/>
</dbReference>
<organism evidence="2">
    <name type="scientific">Pertusaria plittiana</name>
    <dbReference type="NCBI Taxonomy" id="394545"/>
    <lineage>
        <taxon>Eukaryota</taxon>
        <taxon>Fungi</taxon>
        <taxon>Dikarya</taxon>
        <taxon>Ascomycota</taxon>
        <taxon>Pezizomycotina</taxon>
        <taxon>Lecanoromycetes</taxon>
        <taxon>OSLEUM clade</taxon>
        <taxon>Ostropomycetidae</taxon>
        <taxon>Pertusariales</taxon>
        <taxon>Pertusariaceae</taxon>
        <taxon>Pertusaria</taxon>
    </lineage>
</organism>
<dbReference type="SUPFAM" id="SSF55608">
    <property type="entry name" value="Homing endonucleases"/>
    <property type="match status" value="2"/>
</dbReference>
<dbReference type="AlphaFoldDB" id="A0A2P1M530"/>
<dbReference type="Gene3D" id="3.10.28.10">
    <property type="entry name" value="Homing endonucleases"/>
    <property type="match status" value="2"/>
</dbReference>
<geneLocation type="mitochondrion" evidence="2"/>
<sequence length="278" mass="32421">MNSKTVNKLNKSSDNCSILSKTDSFFNIQDKTYIEQFFVGLLEGDGTITSNLNSNKSNSIIIRIVISLKNMSENVIMLNKIKEVIGGRVVIERQNSYITWIASNKNDLAKVFLILYKYPLLTARKQCQLDFVKDCLLKKDTANFIINRNNKYYNKKSYLQSYDVINTLPTYFAPWLSGFIEAEGNFNLVFNEKGNLRGSKLSIGQNDELHILNWIKLYFNSNNVISVDKPKMDGNYKYYRLNIYNAQSRSLIFEHFKYYPLLGYKNVSYLKFFYFHNS</sequence>
<accession>A0A2P1M530</accession>
<dbReference type="EMBL" id="MG720572">
    <property type="protein sequence ID" value="AVP25173.1"/>
    <property type="molecule type" value="Genomic_DNA"/>
</dbReference>
<reference evidence="2" key="1">
    <citation type="journal article" date="2018" name="Mol. Ecol.">
        <title>Reductions in Complexity of Mitochondrial Genomes in Lichen-Forming Fungi Shed Light on Genome Architecture of Obligate Symbioses.</title>
        <authorList>
            <person name="Pogoda C.S."/>
            <person name="Keepers K.G."/>
            <person name="Lendemer J.C."/>
            <person name="Kane N.C."/>
            <person name="Tripp E.A."/>
        </authorList>
    </citation>
    <scope>NUCLEOTIDE SEQUENCE</scope>
</reference>
<dbReference type="GO" id="GO:0005739">
    <property type="term" value="C:mitochondrion"/>
    <property type="evidence" value="ECO:0007669"/>
    <property type="project" value="UniProtKB-ARBA"/>
</dbReference>
<evidence type="ECO:0000259" key="1">
    <source>
        <dbReference type="Pfam" id="PF00961"/>
    </source>
</evidence>
<dbReference type="PANTHER" id="PTHR36181:SF2">
    <property type="entry name" value="INTRON-ENCODED ENDONUCLEASE AI3-RELATED"/>
    <property type="match status" value="1"/>
</dbReference>
<dbReference type="InterPro" id="IPR004860">
    <property type="entry name" value="LAGLIDADG_dom"/>
</dbReference>
<feature type="domain" description="Homing endonuclease LAGLIDADG" evidence="1">
    <location>
        <begin position="176"/>
        <end position="273"/>
    </location>
</feature>
<keyword evidence="2" id="KW-0496">Mitochondrion</keyword>
<proteinExistence type="predicted"/>
<feature type="domain" description="Homing endonuclease LAGLIDADG" evidence="1">
    <location>
        <begin position="39"/>
        <end position="133"/>
    </location>
</feature>
<dbReference type="PANTHER" id="PTHR36181">
    <property type="entry name" value="INTRON-ENCODED ENDONUCLEASE AI3-RELATED"/>
    <property type="match status" value="1"/>
</dbReference>
<protein>
    <recommendedName>
        <fullName evidence="1">Homing endonuclease LAGLIDADG domain-containing protein</fullName>
    </recommendedName>
</protein>
<dbReference type="GO" id="GO:0004519">
    <property type="term" value="F:endonuclease activity"/>
    <property type="evidence" value="ECO:0007669"/>
    <property type="project" value="InterPro"/>
</dbReference>
<gene>
    <name evidence="2" type="primary">ORF1</name>
</gene>